<dbReference type="EMBL" id="UINC01037656">
    <property type="protein sequence ID" value="SVB33468.1"/>
    <property type="molecule type" value="Genomic_DNA"/>
</dbReference>
<accession>A0A382D4W0</accession>
<feature type="non-terminal residue" evidence="1">
    <location>
        <position position="1"/>
    </location>
</feature>
<reference evidence="1" key="1">
    <citation type="submission" date="2018-05" db="EMBL/GenBank/DDBJ databases">
        <authorList>
            <person name="Lanie J.A."/>
            <person name="Ng W.-L."/>
            <person name="Kazmierczak K.M."/>
            <person name="Andrzejewski T.M."/>
            <person name="Davidsen T.M."/>
            <person name="Wayne K.J."/>
            <person name="Tettelin H."/>
            <person name="Glass J.I."/>
            <person name="Rusch D."/>
            <person name="Podicherti R."/>
            <person name="Tsui H.-C.T."/>
            <person name="Winkler M.E."/>
        </authorList>
    </citation>
    <scope>NUCLEOTIDE SEQUENCE</scope>
</reference>
<gene>
    <name evidence="1" type="ORF">METZ01_LOCUS186322</name>
</gene>
<protein>
    <submittedName>
        <fullName evidence="1">Uncharacterized protein</fullName>
    </submittedName>
</protein>
<organism evidence="1">
    <name type="scientific">marine metagenome</name>
    <dbReference type="NCBI Taxonomy" id="408172"/>
    <lineage>
        <taxon>unclassified sequences</taxon>
        <taxon>metagenomes</taxon>
        <taxon>ecological metagenomes</taxon>
    </lineage>
</organism>
<dbReference type="AlphaFoldDB" id="A0A382D4W0"/>
<evidence type="ECO:0000313" key="1">
    <source>
        <dbReference type="EMBL" id="SVB33468.1"/>
    </source>
</evidence>
<proteinExistence type="predicted"/>
<name>A0A382D4W0_9ZZZZ</name>
<sequence length="119" mass="13186">KMALGDAILKHVGTNPDSNAFFKEVITNKELGPLRFLALGHLTGGDRAESTLRNRQKLITDIKETSPEDESLNRALDGTHNRIEVMIDPSKAEELGTGNNGANILQQFFNRGRQEKKTN</sequence>